<protein>
    <submittedName>
        <fullName evidence="1">Heme-dependent oxidative N-demethylase subunit alpha family protein</fullName>
    </submittedName>
</protein>
<reference evidence="2" key="1">
    <citation type="journal article" date="2019" name="Int. J. Syst. Evol. Microbiol.">
        <title>The Global Catalogue of Microorganisms (GCM) 10K type strain sequencing project: providing services to taxonomists for standard genome sequencing and annotation.</title>
        <authorList>
            <consortium name="The Broad Institute Genomics Platform"/>
            <consortium name="The Broad Institute Genome Sequencing Center for Infectious Disease"/>
            <person name="Wu L."/>
            <person name="Ma J."/>
        </authorList>
    </citation>
    <scope>NUCLEOTIDE SEQUENCE [LARGE SCALE GENOMIC DNA]</scope>
    <source>
        <strain evidence="2">CGMCC-1.15741</strain>
    </source>
</reference>
<dbReference type="InterPro" id="IPR021848">
    <property type="entry name" value="HODM_asu-like"/>
</dbReference>
<name>A0ABW1S642_9PROT</name>
<dbReference type="Proteomes" id="UP001596303">
    <property type="component" value="Unassembled WGS sequence"/>
</dbReference>
<evidence type="ECO:0000313" key="2">
    <source>
        <dbReference type="Proteomes" id="UP001596303"/>
    </source>
</evidence>
<organism evidence="1 2">
    <name type="scientific">Ponticaulis profundi</name>
    <dbReference type="NCBI Taxonomy" id="2665222"/>
    <lineage>
        <taxon>Bacteria</taxon>
        <taxon>Pseudomonadati</taxon>
        <taxon>Pseudomonadota</taxon>
        <taxon>Alphaproteobacteria</taxon>
        <taxon>Hyphomonadales</taxon>
        <taxon>Hyphomonadaceae</taxon>
        <taxon>Ponticaulis</taxon>
    </lineage>
</organism>
<accession>A0ABW1S642</accession>
<comment type="caution">
    <text evidence="1">The sequence shown here is derived from an EMBL/GenBank/DDBJ whole genome shotgun (WGS) entry which is preliminary data.</text>
</comment>
<dbReference type="Pfam" id="PF11927">
    <property type="entry name" value="HODM_asu-like"/>
    <property type="match status" value="1"/>
</dbReference>
<sequence>MERWLTPDTEAEAWLPTKRNLMEKARDEVFAARTWAEDAMQEAARDIHRALGPTSVDQLIFPTEFENASGLISDDVCVMIKQAGEYKLAAASLCAPTFWSLTENIGKPLAGLHGPVPGGAPELSDRINRVFDGLQPGMVLERFNWTVQYGAERYTPTAEPMKLALANGRPEEIAPGLHLRVERQTVRKLTRTGAVLFCIRVCTDPLSPILANEAWRKAFTESWNQTEDSLRRYKGWDHYEHVMRACFLKQD</sequence>
<evidence type="ECO:0000313" key="1">
    <source>
        <dbReference type="EMBL" id="MFC6197123.1"/>
    </source>
</evidence>
<keyword evidence="2" id="KW-1185">Reference proteome</keyword>
<gene>
    <name evidence="1" type="ORF">ACFQDM_03495</name>
</gene>
<proteinExistence type="predicted"/>
<dbReference type="EMBL" id="JBHSSW010000004">
    <property type="protein sequence ID" value="MFC6197123.1"/>
    <property type="molecule type" value="Genomic_DNA"/>
</dbReference>